<accession>A0ABU1F3P7</accession>
<organism evidence="2 3">
    <name type="scientific">Ruixingdingia sedimenti</name>
    <dbReference type="NCBI Taxonomy" id="3073604"/>
    <lineage>
        <taxon>Bacteria</taxon>
        <taxon>Pseudomonadati</taxon>
        <taxon>Pseudomonadota</taxon>
        <taxon>Alphaproteobacteria</taxon>
        <taxon>Rhodobacterales</taxon>
        <taxon>Paracoccaceae</taxon>
        <taxon>Ruixingdingia</taxon>
    </lineage>
</organism>
<dbReference type="RefSeq" id="WP_310455673.1">
    <property type="nucleotide sequence ID" value="NZ_JAVKPH010000002.1"/>
</dbReference>
<protein>
    <submittedName>
        <fullName evidence="2">Nuclear transport factor 2 family protein</fullName>
    </submittedName>
</protein>
<proteinExistence type="predicted"/>
<dbReference type="EMBL" id="JAVKPH010000002">
    <property type="protein sequence ID" value="MDR5651495.1"/>
    <property type="molecule type" value="Genomic_DNA"/>
</dbReference>
<sequence length="127" mass="13883">MTDSLHSEVAAAATARTDATRRGDIAALADLLHDDLHYIHSSARVDGKQSHIDSIGSGHITYHSFTPTELRFITLNEGAVIRTGVMEIAVTVGGVDKVLDNRFIETWVRSGPGWRMTSWQSTPRPKG</sequence>
<gene>
    <name evidence="2" type="ORF">RGD00_02685</name>
</gene>
<dbReference type="InterPro" id="IPR027843">
    <property type="entry name" value="DUF4440"/>
</dbReference>
<keyword evidence="3" id="KW-1185">Reference proteome</keyword>
<evidence type="ECO:0000259" key="1">
    <source>
        <dbReference type="Pfam" id="PF14534"/>
    </source>
</evidence>
<dbReference type="Proteomes" id="UP001247754">
    <property type="component" value="Unassembled WGS sequence"/>
</dbReference>
<comment type="caution">
    <text evidence="2">The sequence shown here is derived from an EMBL/GenBank/DDBJ whole genome shotgun (WGS) entry which is preliminary data.</text>
</comment>
<dbReference type="SUPFAM" id="SSF54427">
    <property type="entry name" value="NTF2-like"/>
    <property type="match status" value="1"/>
</dbReference>
<dbReference type="Pfam" id="PF14534">
    <property type="entry name" value="DUF4440"/>
    <property type="match status" value="1"/>
</dbReference>
<reference evidence="2 3" key="1">
    <citation type="submission" date="2023-09" db="EMBL/GenBank/DDBJ databases">
        <title>Xinfangfangia sedmenti sp. nov., isolated the sedment.</title>
        <authorList>
            <person name="Xu L."/>
        </authorList>
    </citation>
    <scope>NUCLEOTIDE SEQUENCE [LARGE SCALE GENOMIC DNA]</scope>
    <source>
        <strain evidence="2 3">LG-4</strain>
    </source>
</reference>
<dbReference type="Gene3D" id="3.10.450.50">
    <property type="match status" value="1"/>
</dbReference>
<dbReference type="InterPro" id="IPR032710">
    <property type="entry name" value="NTF2-like_dom_sf"/>
</dbReference>
<feature type="domain" description="DUF4440" evidence="1">
    <location>
        <begin position="10"/>
        <end position="116"/>
    </location>
</feature>
<evidence type="ECO:0000313" key="3">
    <source>
        <dbReference type="Proteomes" id="UP001247754"/>
    </source>
</evidence>
<name>A0ABU1F3P7_9RHOB</name>
<evidence type="ECO:0000313" key="2">
    <source>
        <dbReference type="EMBL" id="MDR5651495.1"/>
    </source>
</evidence>